<dbReference type="InterPro" id="IPR002105">
    <property type="entry name" value="Dockerin_1_rpt"/>
</dbReference>
<dbReference type="Proteomes" id="UP000315017">
    <property type="component" value="Chromosome"/>
</dbReference>
<feature type="domain" description="SD-repeat containing protein B" evidence="4">
    <location>
        <begin position="1469"/>
        <end position="1551"/>
    </location>
</feature>
<dbReference type="Gene3D" id="1.10.1330.10">
    <property type="entry name" value="Dockerin domain"/>
    <property type="match status" value="1"/>
</dbReference>
<dbReference type="Gene3D" id="2.60.40.10">
    <property type="entry name" value="Immunoglobulins"/>
    <property type="match status" value="1"/>
</dbReference>
<keyword evidence="3" id="KW-0732">Signal</keyword>
<evidence type="ECO:0000256" key="1">
    <source>
        <dbReference type="ARBA" id="ARBA00004613"/>
    </source>
</evidence>
<dbReference type="Pfam" id="PF00404">
    <property type="entry name" value="Dockerin_1"/>
    <property type="match status" value="1"/>
</dbReference>
<dbReference type="InterPro" id="IPR036439">
    <property type="entry name" value="Dockerin_dom_sf"/>
</dbReference>
<proteinExistence type="predicted"/>
<keyword evidence="7" id="KW-1185">Reference proteome</keyword>
<evidence type="ECO:0000256" key="3">
    <source>
        <dbReference type="ARBA" id="ARBA00022729"/>
    </source>
</evidence>
<dbReference type="Pfam" id="PF17210">
    <property type="entry name" value="SdrD_B"/>
    <property type="match status" value="1"/>
</dbReference>
<dbReference type="InterPro" id="IPR013783">
    <property type="entry name" value="Ig-like_fold"/>
</dbReference>
<dbReference type="NCBIfam" id="NF012211">
    <property type="entry name" value="tand_rpt_95"/>
    <property type="match status" value="7"/>
</dbReference>
<name>A0A517Y6A2_9BACT</name>
<evidence type="ECO:0000259" key="4">
    <source>
        <dbReference type="Pfam" id="PF17210"/>
    </source>
</evidence>
<organism evidence="6 7">
    <name type="scientific">Anatilimnocola aggregata</name>
    <dbReference type="NCBI Taxonomy" id="2528021"/>
    <lineage>
        <taxon>Bacteria</taxon>
        <taxon>Pseudomonadati</taxon>
        <taxon>Planctomycetota</taxon>
        <taxon>Planctomycetia</taxon>
        <taxon>Pirellulales</taxon>
        <taxon>Pirellulaceae</taxon>
        <taxon>Anatilimnocola</taxon>
    </lineage>
</organism>
<evidence type="ECO:0000256" key="2">
    <source>
        <dbReference type="ARBA" id="ARBA00022525"/>
    </source>
</evidence>
<keyword evidence="2" id="KW-0964">Secreted</keyword>
<dbReference type="GO" id="GO:0005576">
    <property type="term" value="C:extracellular region"/>
    <property type="evidence" value="ECO:0007669"/>
    <property type="project" value="UniProtKB-SubCell"/>
</dbReference>
<dbReference type="SUPFAM" id="SSF63446">
    <property type="entry name" value="Type I dockerin domain"/>
    <property type="match status" value="1"/>
</dbReference>
<dbReference type="RefSeq" id="WP_145085244.1">
    <property type="nucleotide sequence ID" value="NZ_CP036274.1"/>
</dbReference>
<evidence type="ECO:0000313" key="7">
    <source>
        <dbReference type="Proteomes" id="UP000315017"/>
    </source>
</evidence>
<accession>A0A517Y6A2</accession>
<sequence length="1745" mass="180755">MTTLGRRNRFATSSRTAAAQKLARQKLAQRRSLWAEQLESRELMAGDVAPTLFRSPFWNIQQPRDVNADGRVTAMDALRIINYLNVNGSRTVVSPAGAAAGEGVGPEPDSYLDVNNDTRISAMDALQVINQLNSGGTGDPMIKLTVQIVAAGTNDDLNTISKGGSYELRVLTEDLGVLNYMSLNRDPTLLDGSTALGVSTSFFDVLYSTDKTDVQVNESQIIFISGTPTTNGTFTLTVVQNGVPKTTAAIPFAANRATTAGNIQTALDAVLGGTATEVTHEPSGGNNRWRVRFLNQMSNQDVPEMTGNVTGLGTAAITITESIKGTTTNPAAYTDALKLRTRYDADGNPLNDAPPFFQDNRQGFRMATGINDVGGTQFFDPYQGTTPTEILRVRMNALDAGLVNFNLSLADIADGLETGVVGFGIPVTTDLIMITGDSLEITEPLNAGDDSATTTEGSVTPININVTSNDVNVAPTPNTAKTVISVDTTGTLGTVQIISASTIRYTPPGGDFNGIDTFKYTVRDQASPTFNTDVATVNITINAVNDAPTISFSGTSPQTFNEDQSRTFSSGGGNQITVNDVDAAAPALLTLTLNVGAGNGTLTLFGVTGLTNVTGNNSSTISAQGTLADLNNAINGLTYTPVPGAFGSKTLAVTINDNGNTGGAPQSSTLNIPLVITPINDAPTINVGFASPVANIEGDALLFSSGAGRLITVADQDSGSSPVVVTLAVNAANRINVPAATGVTIGTNNTSTVTLTGNVADVSAALNGFTYTSVVGFGGQSDTLNITINDQGNTGGGALTANASVTINVAPAVRPFAASDSLTVEEDSASGALNTVDVLANDLVNPTPVGTKARLLSFVGTTPNGGTVTRDLGTLPDDTDDKLIYVPAPDFFGADTISYTLRDTSGVGADSIGTVNVTVRPMNDAPTAIDDALSSIAEDSGPRTITAITLTGNDLKGPSNEAGQTLTITSVSNVVGGTASVVAGDVVFTPAADFNGTASFDYTIQDNGQTAGANDFKSDTGSATFTITEVNDAPVAVNDPIASIAEDSGTRTIPFASLLGNDTKGAANESGQTLNITSVTSGTGGTVSISGTNVLFTPTQDFNGAASFTYTVTDDGTTNGVANAKSANGTVTFSITAVNDAPDADDDTVTTGEGQQVDIAVLLNDSDVDASPTFISQDNLLTSGTTISIISGPSHGTASVVNGKIRYTPDAFYNGSDEITYQLNDNDSTTPGPLTSTIATVSITVQEKNDPPVAVADTATTNEDIAVSIDVFNNDSDPDTANTLWSFVPMQQPTHGTISFNPTTRRVVYTPEADYNGPDSFTYKINDNSPFTPPSLESNEVTVSITVVEVNDAPVAVNDPTGVPFTAIIDRPRDFNITTDLLSNDSKGAANESGQTLTLDSFQATTANGTVTRNGNILTYTPNPGYSGLDSFSYTIIDNGTTNGVNDFKTSTATVNIDVKNFIPTDVEGYVYIDYDNDGVFDANEKALSGAQITLAGTSLVTGLPIVPITLTTGMDGHYFFNDVEPGNYTLTEAAPMGLRDGKETAGLAAAANPGNANDVIQLTLPLFGIAGGVSVNSFGEGTIDANQLEDSQGLIGEILASSTQNGYVISTDLAGDAFWSWALNGWSNTHSIKVTLSADLSRALLECTDGFGNSFSTTIFQDPFNIDNPNRNNPNHTAAMARFRILGRDASDNYIIRLDGRATDFFGASGASLASVPVMSAGEATSAGEYTNGVDAAMAAGSWA</sequence>
<reference evidence="6 7" key="1">
    <citation type="submission" date="2019-02" db="EMBL/GenBank/DDBJ databases">
        <title>Deep-cultivation of Planctomycetes and their phenomic and genomic characterization uncovers novel biology.</title>
        <authorList>
            <person name="Wiegand S."/>
            <person name="Jogler M."/>
            <person name="Boedeker C."/>
            <person name="Pinto D."/>
            <person name="Vollmers J."/>
            <person name="Rivas-Marin E."/>
            <person name="Kohn T."/>
            <person name="Peeters S.H."/>
            <person name="Heuer A."/>
            <person name="Rast P."/>
            <person name="Oberbeckmann S."/>
            <person name="Bunk B."/>
            <person name="Jeske O."/>
            <person name="Meyerdierks A."/>
            <person name="Storesund J.E."/>
            <person name="Kallscheuer N."/>
            <person name="Luecker S."/>
            <person name="Lage O.M."/>
            <person name="Pohl T."/>
            <person name="Merkel B.J."/>
            <person name="Hornburger P."/>
            <person name="Mueller R.-W."/>
            <person name="Bruemmer F."/>
            <person name="Labrenz M."/>
            <person name="Spormann A.M."/>
            <person name="Op den Camp H."/>
            <person name="Overmann J."/>
            <person name="Amann R."/>
            <person name="Jetten M.S.M."/>
            <person name="Mascher T."/>
            <person name="Medema M.H."/>
            <person name="Devos D.P."/>
            <person name="Kaster A.-K."/>
            <person name="Ovreas L."/>
            <person name="Rohde M."/>
            <person name="Galperin M.Y."/>
            <person name="Jogler C."/>
        </authorList>
    </citation>
    <scope>NUCLEOTIDE SEQUENCE [LARGE SCALE GENOMIC DNA]</scope>
    <source>
        <strain evidence="6 7">ETA_A8</strain>
    </source>
</reference>
<comment type="subcellular location">
    <subcellularLocation>
        <location evidence="1">Secreted</location>
    </subcellularLocation>
</comment>
<evidence type="ECO:0000313" key="6">
    <source>
        <dbReference type="EMBL" id="QDU25764.1"/>
    </source>
</evidence>
<dbReference type="Gene3D" id="2.60.40.3440">
    <property type="match status" value="5"/>
</dbReference>
<dbReference type="OrthoDB" id="220328at2"/>
<dbReference type="Pfam" id="PF17892">
    <property type="entry name" value="Cadherin_5"/>
    <property type="match status" value="2"/>
</dbReference>
<feature type="domain" description="Cadherin-like" evidence="5">
    <location>
        <begin position="923"/>
        <end position="1010"/>
    </location>
</feature>
<dbReference type="Gene3D" id="2.60.40.2810">
    <property type="match status" value="2"/>
</dbReference>
<protein>
    <submittedName>
        <fullName evidence="6">Dockerin type I repeat protein</fullName>
    </submittedName>
</protein>
<dbReference type="GO" id="GO:0004553">
    <property type="term" value="F:hydrolase activity, hydrolyzing O-glycosyl compounds"/>
    <property type="evidence" value="ECO:0007669"/>
    <property type="project" value="InterPro"/>
</dbReference>
<evidence type="ECO:0000259" key="5">
    <source>
        <dbReference type="Pfam" id="PF17892"/>
    </source>
</evidence>
<dbReference type="Pfam" id="PF17963">
    <property type="entry name" value="Big_9"/>
    <property type="match status" value="5"/>
</dbReference>
<dbReference type="EMBL" id="CP036274">
    <property type="protein sequence ID" value="QDU25764.1"/>
    <property type="molecule type" value="Genomic_DNA"/>
</dbReference>
<dbReference type="InterPro" id="IPR041690">
    <property type="entry name" value="Cadherin_5"/>
</dbReference>
<gene>
    <name evidence="6" type="ORF">ETAA8_08350</name>
</gene>
<dbReference type="SUPFAM" id="SSF117074">
    <property type="entry name" value="Hypothetical protein PA1324"/>
    <property type="match status" value="1"/>
</dbReference>
<dbReference type="KEGG" id="aagg:ETAA8_08350"/>
<dbReference type="GO" id="GO:0000272">
    <property type="term" value="P:polysaccharide catabolic process"/>
    <property type="evidence" value="ECO:0007669"/>
    <property type="project" value="InterPro"/>
</dbReference>
<dbReference type="InterPro" id="IPR033764">
    <property type="entry name" value="Sdr_B"/>
</dbReference>
<feature type="domain" description="Cadherin-like" evidence="5">
    <location>
        <begin position="1030"/>
        <end position="1118"/>
    </location>
</feature>